<accession>A0A1H3D854</accession>
<dbReference type="GO" id="GO:0003700">
    <property type="term" value="F:DNA-binding transcription factor activity"/>
    <property type="evidence" value="ECO:0007669"/>
    <property type="project" value="TreeGrafter"/>
</dbReference>
<dbReference type="EMBL" id="FNNJ01000007">
    <property type="protein sequence ID" value="SDX61934.1"/>
    <property type="molecule type" value="Genomic_DNA"/>
</dbReference>
<name>A0A1H3D854_9FLAO</name>
<dbReference type="InterPro" id="IPR028082">
    <property type="entry name" value="Peripla_BP_I"/>
</dbReference>
<evidence type="ECO:0000313" key="6">
    <source>
        <dbReference type="Proteomes" id="UP000199595"/>
    </source>
</evidence>
<dbReference type="Pfam" id="PF00532">
    <property type="entry name" value="Peripla_BP_1"/>
    <property type="match status" value="1"/>
</dbReference>
<keyword evidence="3" id="KW-0804">Transcription</keyword>
<organism evidence="5 6">
    <name type="scientific">Lutibacter oricola</name>
    <dbReference type="NCBI Taxonomy" id="762486"/>
    <lineage>
        <taxon>Bacteria</taxon>
        <taxon>Pseudomonadati</taxon>
        <taxon>Bacteroidota</taxon>
        <taxon>Flavobacteriia</taxon>
        <taxon>Flavobacteriales</taxon>
        <taxon>Flavobacteriaceae</taxon>
        <taxon>Lutibacter</taxon>
    </lineage>
</organism>
<dbReference type="OrthoDB" id="9768806at2"/>
<evidence type="ECO:0000256" key="3">
    <source>
        <dbReference type="ARBA" id="ARBA00023163"/>
    </source>
</evidence>
<sequence length="340" mass="38306">MHKGKITIHDISKELGIDSSTVSRALNNSPRVSKKTKEKISAKAKELGYQRNSLASKLRTNKTHTIGVIIPRISRHFFASAIAGIEETAYDAGYDVIICQSLDSYEREQKLIETLLANRVDGIIISISMETTNYNHLDRYKANGFPMIFFDRPCETEKNTNVIIDDFQASFEVTEHLIFNGYKNIVHFSGPQTNLLYQNRCKGYKAALKKHKYPIRKEYIIESKLMEEDGIENAKKALNLPNVDAIYSANDMAAISAMQYLKSQNIKIPEQIAFAGFSNEPVSAVIEPSLTTVNQPSFEMGKVATNILFDQLNNNTRENKTTILEPTLIIRNSSSKTNNN</sequence>
<dbReference type="InterPro" id="IPR001761">
    <property type="entry name" value="Peripla_BP/Lac1_sug-bd_dom"/>
</dbReference>
<dbReference type="GO" id="GO:0000976">
    <property type="term" value="F:transcription cis-regulatory region binding"/>
    <property type="evidence" value="ECO:0007669"/>
    <property type="project" value="TreeGrafter"/>
</dbReference>
<dbReference type="CDD" id="cd01392">
    <property type="entry name" value="HTH_LacI"/>
    <property type="match status" value="1"/>
</dbReference>
<dbReference type="Gene3D" id="3.40.50.2300">
    <property type="match status" value="2"/>
</dbReference>
<keyword evidence="1" id="KW-0805">Transcription regulation</keyword>
<dbReference type="InterPro" id="IPR010982">
    <property type="entry name" value="Lambda_DNA-bd_dom_sf"/>
</dbReference>
<keyword evidence="2" id="KW-0238">DNA-binding</keyword>
<protein>
    <submittedName>
        <fullName evidence="5">Transcriptional regulator, LacI family</fullName>
    </submittedName>
</protein>
<dbReference type="AlphaFoldDB" id="A0A1H3D854"/>
<reference evidence="6" key="1">
    <citation type="submission" date="2016-10" db="EMBL/GenBank/DDBJ databases">
        <authorList>
            <person name="Varghese N."/>
            <person name="Submissions S."/>
        </authorList>
    </citation>
    <scope>NUCLEOTIDE SEQUENCE [LARGE SCALE GENOMIC DNA]</scope>
    <source>
        <strain evidence="6">DSM 24956</strain>
    </source>
</reference>
<dbReference type="SUPFAM" id="SSF53822">
    <property type="entry name" value="Periplasmic binding protein-like I"/>
    <property type="match status" value="1"/>
</dbReference>
<dbReference type="Proteomes" id="UP000199595">
    <property type="component" value="Unassembled WGS sequence"/>
</dbReference>
<dbReference type="STRING" id="762486.SAMN05444411_10764"/>
<dbReference type="SMART" id="SM00354">
    <property type="entry name" value="HTH_LACI"/>
    <property type="match status" value="1"/>
</dbReference>
<evidence type="ECO:0000256" key="2">
    <source>
        <dbReference type="ARBA" id="ARBA00023125"/>
    </source>
</evidence>
<evidence type="ECO:0000313" key="5">
    <source>
        <dbReference type="EMBL" id="SDX61934.1"/>
    </source>
</evidence>
<dbReference type="PROSITE" id="PS50932">
    <property type="entry name" value="HTH_LACI_2"/>
    <property type="match status" value="1"/>
</dbReference>
<evidence type="ECO:0000256" key="1">
    <source>
        <dbReference type="ARBA" id="ARBA00023015"/>
    </source>
</evidence>
<dbReference type="CDD" id="cd06267">
    <property type="entry name" value="PBP1_LacI_sugar_binding-like"/>
    <property type="match status" value="1"/>
</dbReference>
<dbReference type="Pfam" id="PF00356">
    <property type="entry name" value="LacI"/>
    <property type="match status" value="1"/>
</dbReference>
<proteinExistence type="predicted"/>
<feature type="domain" description="HTH lacI-type" evidence="4">
    <location>
        <begin position="6"/>
        <end position="60"/>
    </location>
</feature>
<evidence type="ECO:0000259" key="4">
    <source>
        <dbReference type="PROSITE" id="PS50932"/>
    </source>
</evidence>
<dbReference type="Gene3D" id="1.10.260.40">
    <property type="entry name" value="lambda repressor-like DNA-binding domains"/>
    <property type="match status" value="1"/>
</dbReference>
<dbReference type="SUPFAM" id="SSF47413">
    <property type="entry name" value="lambda repressor-like DNA-binding domains"/>
    <property type="match status" value="1"/>
</dbReference>
<dbReference type="PANTHER" id="PTHR30146">
    <property type="entry name" value="LACI-RELATED TRANSCRIPTIONAL REPRESSOR"/>
    <property type="match status" value="1"/>
</dbReference>
<dbReference type="PANTHER" id="PTHR30146:SF109">
    <property type="entry name" value="HTH-TYPE TRANSCRIPTIONAL REGULATOR GALS"/>
    <property type="match status" value="1"/>
</dbReference>
<gene>
    <name evidence="5" type="ORF">SAMN05444411_10764</name>
</gene>
<dbReference type="InterPro" id="IPR000843">
    <property type="entry name" value="HTH_LacI"/>
</dbReference>
<keyword evidence="6" id="KW-1185">Reference proteome</keyword>